<dbReference type="PROSITE" id="PS51720">
    <property type="entry name" value="G_AIG1"/>
    <property type="match status" value="1"/>
</dbReference>
<dbReference type="InterPro" id="IPR027417">
    <property type="entry name" value="P-loop_NTPase"/>
</dbReference>
<gene>
    <name evidence="5" type="ORF">GA_TR10415_c0_g1_i1_g.34121</name>
</gene>
<evidence type="ECO:0000313" key="5">
    <source>
        <dbReference type="EMBL" id="JAU12114.1"/>
    </source>
</evidence>
<dbReference type="PANTHER" id="PTHR10903">
    <property type="entry name" value="GTPASE, IMAP FAMILY MEMBER-RELATED"/>
    <property type="match status" value="1"/>
</dbReference>
<sequence length="324" mass="36478">MASSQKTPVENIVLFGRTGNGKSATGNSIAGKHVFESKPHATGVTMETKSTLVEIPGGPTLRVIDTPGLLDLTSSADYISKEIVSCLHQAEGGLHAVLLVISVRNRVTKEEELVLSTLEVLFGSKIVDYLIVVFTGGDELTEDEETIDNYLDGCPEFLTKLLVACDKRQVVFDNKTKDEATKKKQNQELLKLVEMVRKHTNNIPYTEAMYLKIKEEKDRHEKEHEEAKDKGHSSEDLQDFMKELLLLNEQNLKAISDMMEKNIRIVTDAQEKIFAQRDIAEEKLHEADERRHKEEMHDVLAQLDSQHRAEMEAQMAKGHGCNIL</sequence>
<dbReference type="EMBL" id="GEVI01020206">
    <property type="protein sequence ID" value="JAU12114.1"/>
    <property type="molecule type" value="Transcribed_RNA"/>
</dbReference>
<dbReference type="FunFam" id="3.40.50.300:FF:000840">
    <property type="entry name" value="Immune-associated nucleotide-binding protein 9"/>
    <property type="match status" value="1"/>
</dbReference>
<evidence type="ECO:0000256" key="2">
    <source>
        <dbReference type="ARBA" id="ARBA00022741"/>
    </source>
</evidence>
<keyword evidence="3" id="KW-0342">GTP-binding</keyword>
<protein>
    <submittedName>
        <fullName evidence="5">Protein AIG1</fullName>
    </submittedName>
</protein>
<dbReference type="GO" id="GO:0005525">
    <property type="term" value="F:GTP binding"/>
    <property type="evidence" value="ECO:0007669"/>
    <property type="project" value="UniProtKB-KW"/>
</dbReference>
<evidence type="ECO:0000256" key="3">
    <source>
        <dbReference type="ARBA" id="ARBA00023134"/>
    </source>
</evidence>
<dbReference type="InterPro" id="IPR006703">
    <property type="entry name" value="G_AIG1"/>
</dbReference>
<name>A0A1J3CWF7_NOCCA</name>
<dbReference type="InterPro" id="IPR045058">
    <property type="entry name" value="GIMA/IAN/Toc"/>
</dbReference>
<evidence type="ECO:0000259" key="4">
    <source>
        <dbReference type="PROSITE" id="PS51720"/>
    </source>
</evidence>
<accession>A0A1J3CWF7</accession>
<organism evidence="5">
    <name type="scientific">Noccaea caerulescens</name>
    <name type="common">Alpine penny-cress</name>
    <name type="synonym">Thlaspi caerulescens</name>
    <dbReference type="NCBI Taxonomy" id="107243"/>
    <lineage>
        <taxon>Eukaryota</taxon>
        <taxon>Viridiplantae</taxon>
        <taxon>Streptophyta</taxon>
        <taxon>Embryophyta</taxon>
        <taxon>Tracheophyta</taxon>
        <taxon>Spermatophyta</taxon>
        <taxon>Magnoliopsida</taxon>
        <taxon>eudicotyledons</taxon>
        <taxon>Gunneridae</taxon>
        <taxon>Pentapetalae</taxon>
        <taxon>rosids</taxon>
        <taxon>malvids</taxon>
        <taxon>Brassicales</taxon>
        <taxon>Brassicaceae</taxon>
        <taxon>Coluteocarpeae</taxon>
        <taxon>Noccaea</taxon>
    </lineage>
</organism>
<dbReference type="SUPFAM" id="SSF52540">
    <property type="entry name" value="P-loop containing nucleoside triphosphate hydrolases"/>
    <property type="match status" value="1"/>
</dbReference>
<dbReference type="PANTHER" id="PTHR10903:SF146">
    <property type="entry name" value="AIG1-LIKE PROTEIN_ 48352-49494-RELATED"/>
    <property type="match status" value="1"/>
</dbReference>
<keyword evidence="2" id="KW-0547">Nucleotide-binding</keyword>
<dbReference type="Gene3D" id="3.40.50.300">
    <property type="entry name" value="P-loop containing nucleotide triphosphate hydrolases"/>
    <property type="match status" value="1"/>
</dbReference>
<reference evidence="5" key="1">
    <citation type="submission" date="2016-07" db="EMBL/GenBank/DDBJ databases">
        <title>De novo transcriptome assembly of four accessions of the metal hyperaccumulator plant Noccaea caerulescens.</title>
        <authorList>
            <person name="Blande D."/>
            <person name="Halimaa P."/>
            <person name="Tervahauta A.I."/>
            <person name="Aarts M.G."/>
            <person name="Karenlampi S.O."/>
        </authorList>
    </citation>
    <scope>NUCLEOTIDE SEQUENCE</scope>
</reference>
<feature type="domain" description="AIG1-type G" evidence="4">
    <location>
        <begin position="7"/>
        <end position="214"/>
    </location>
</feature>
<dbReference type="Pfam" id="PF04548">
    <property type="entry name" value="AIG1"/>
    <property type="match status" value="1"/>
</dbReference>
<proteinExistence type="inferred from homology"/>
<evidence type="ECO:0000256" key="1">
    <source>
        <dbReference type="ARBA" id="ARBA00008535"/>
    </source>
</evidence>
<dbReference type="CDD" id="cd01852">
    <property type="entry name" value="AIG1"/>
    <property type="match status" value="1"/>
</dbReference>
<comment type="similarity">
    <text evidence="1">Belongs to the TRAFAC class TrmE-Era-EngA-EngB-Septin-like GTPase superfamily. AIG1/Toc34/Toc159-like paraseptin GTPase family. IAN subfamily.</text>
</comment>
<dbReference type="AlphaFoldDB" id="A0A1J3CWF7"/>